<keyword evidence="10" id="KW-1185">Reference proteome</keyword>
<evidence type="ECO:0000256" key="5">
    <source>
        <dbReference type="ARBA" id="ARBA00023316"/>
    </source>
</evidence>
<dbReference type="Gene3D" id="2.40.440.10">
    <property type="entry name" value="L,D-transpeptidase catalytic domain-like"/>
    <property type="match status" value="1"/>
</dbReference>
<dbReference type="SUPFAM" id="SSF141523">
    <property type="entry name" value="L,D-transpeptidase catalytic domain-like"/>
    <property type="match status" value="1"/>
</dbReference>
<feature type="active site" description="Nucleophile" evidence="6">
    <location>
        <position position="464"/>
    </location>
</feature>
<feature type="transmembrane region" description="Helical" evidence="7">
    <location>
        <begin position="49"/>
        <end position="72"/>
    </location>
</feature>
<evidence type="ECO:0000313" key="10">
    <source>
        <dbReference type="Proteomes" id="UP001366085"/>
    </source>
</evidence>
<organism evidence="9 10">
    <name type="scientific">Microbacterium istanbulense</name>
    <dbReference type="NCBI Taxonomy" id="3122049"/>
    <lineage>
        <taxon>Bacteria</taxon>
        <taxon>Bacillati</taxon>
        <taxon>Actinomycetota</taxon>
        <taxon>Actinomycetes</taxon>
        <taxon>Micrococcales</taxon>
        <taxon>Microbacteriaceae</taxon>
        <taxon>Microbacterium</taxon>
    </lineage>
</organism>
<keyword evidence="3 6" id="KW-0133">Cell shape</keyword>
<accession>A0ABU8LIQ6</accession>
<evidence type="ECO:0000256" key="1">
    <source>
        <dbReference type="ARBA" id="ARBA00004752"/>
    </source>
</evidence>
<comment type="pathway">
    <text evidence="1 6">Cell wall biogenesis; peptidoglycan biosynthesis.</text>
</comment>
<reference evidence="9 10" key="1">
    <citation type="submission" date="2024-02" db="EMBL/GenBank/DDBJ databases">
        <authorList>
            <person name="Saticioglu I.B."/>
        </authorList>
    </citation>
    <scope>NUCLEOTIDE SEQUENCE [LARGE SCALE GENOMIC DNA]</scope>
    <source>
        <strain evidence="9 10">Mu-43</strain>
    </source>
</reference>
<dbReference type="RefSeq" id="WP_337317736.1">
    <property type="nucleotide sequence ID" value="NZ_JBBDGN010000002.1"/>
</dbReference>
<evidence type="ECO:0000256" key="7">
    <source>
        <dbReference type="SAM" id="Phobius"/>
    </source>
</evidence>
<protein>
    <submittedName>
        <fullName evidence="9">L,D-transpeptidase family protein</fullName>
    </submittedName>
</protein>
<evidence type="ECO:0000256" key="2">
    <source>
        <dbReference type="ARBA" id="ARBA00022679"/>
    </source>
</evidence>
<keyword evidence="7" id="KW-0812">Transmembrane</keyword>
<dbReference type="Pfam" id="PF03734">
    <property type="entry name" value="YkuD"/>
    <property type="match status" value="1"/>
</dbReference>
<keyword evidence="7" id="KW-0472">Membrane</keyword>
<gene>
    <name evidence="9" type="ORF">WDU93_03895</name>
</gene>
<comment type="caution">
    <text evidence="9">The sequence shown here is derived from an EMBL/GenBank/DDBJ whole genome shotgun (WGS) entry which is preliminary data.</text>
</comment>
<keyword evidence="2" id="KW-0808">Transferase</keyword>
<dbReference type="PROSITE" id="PS52029">
    <property type="entry name" value="LD_TPASE"/>
    <property type="match status" value="1"/>
</dbReference>
<dbReference type="EMBL" id="JBBDGN010000002">
    <property type="protein sequence ID" value="MEJ1090826.1"/>
    <property type="molecule type" value="Genomic_DNA"/>
</dbReference>
<keyword evidence="4 6" id="KW-0573">Peptidoglycan synthesis</keyword>
<dbReference type="CDD" id="cd16913">
    <property type="entry name" value="YkuD_like"/>
    <property type="match status" value="1"/>
</dbReference>
<sequence>MTDVVSDVDTTATKVIDDTAVTEATPPQDGDRPVEWAPAEPAPKRRRGLWIGLGVGAVVIGGAAFASTVLIAPGTTVAGIPVGLMTPGMAAETISARLADTEVTLTGAGNDAVVTGADLGASLDATALADQAFAERPAWNLTAWMGDPIAADITLDPEAADHALRAAVPASFEDPVEATVTFDKKSGTYVTTPAEPGTGIDVTALSAAFADATAKGETTLTYSGDAVEAPASITTEEATAAAEKLNGMLSSIGFYVDKERTVPVKPAVAASWLTVEDVDGELKITADQAAIQNVVDTLPKAVNREVVNATTITDSGGNVLKALTEGKDGRTLGDTSEVASEFAAQLAEGDAVYKLTVDSVPFETTALFRRIEVDLSEQRTYLYENEKLVKSWAISSGLPGSPTDQGRFRVYAQLYSQNMGREDTTVAPFYYQPNVPYVSYYNADEAFHGAYWHNDFGRQRSHGCVNMPVDAARFVYEWATKGTEVWVHS</sequence>
<feature type="active site" description="Proton donor/acceptor" evidence="6">
    <location>
        <position position="448"/>
    </location>
</feature>
<feature type="domain" description="L,D-TPase catalytic" evidence="8">
    <location>
        <begin position="369"/>
        <end position="488"/>
    </location>
</feature>
<evidence type="ECO:0000256" key="4">
    <source>
        <dbReference type="ARBA" id="ARBA00022984"/>
    </source>
</evidence>
<proteinExistence type="predicted"/>
<dbReference type="Proteomes" id="UP001366085">
    <property type="component" value="Unassembled WGS sequence"/>
</dbReference>
<dbReference type="PANTHER" id="PTHR30582:SF2">
    <property type="entry name" value="L,D-TRANSPEPTIDASE YCIB-RELATED"/>
    <property type="match status" value="1"/>
</dbReference>
<keyword evidence="5 6" id="KW-0961">Cell wall biogenesis/degradation</keyword>
<dbReference type="InterPro" id="IPR005490">
    <property type="entry name" value="LD_TPept_cat_dom"/>
</dbReference>
<evidence type="ECO:0000256" key="3">
    <source>
        <dbReference type="ARBA" id="ARBA00022960"/>
    </source>
</evidence>
<dbReference type="InterPro" id="IPR038063">
    <property type="entry name" value="Transpep_catalytic_dom"/>
</dbReference>
<dbReference type="InterPro" id="IPR050979">
    <property type="entry name" value="LD-transpeptidase"/>
</dbReference>
<evidence type="ECO:0000313" key="9">
    <source>
        <dbReference type="EMBL" id="MEJ1090826.1"/>
    </source>
</evidence>
<name>A0ABU8LIQ6_9MICO</name>
<keyword evidence="7" id="KW-1133">Transmembrane helix</keyword>
<evidence type="ECO:0000256" key="6">
    <source>
        <dbReference type="PROSITE-ProRule" id="PRU01373"/>
    </source>
</evidence>
<evidence type="ECO:0000259" key="8">
    <source>
        <dbReference type="PROSITE" id="PS52029"/>
    </source>
</evidence>
<dbReference type="PANTHER" id="PTHR30582">
    <property type="entry name" value="L,D-TRANSPEPTIDASE"/>
    <property type="match status" value="1"/>
</dbReference>